<dbReference type="InParanoid" id="A0A286UFA8"/>
<dbReference type="OrthoDB" id="73875at2759"/>
<evidence type="ECO:0000313" key="3">
    <source>
        <dbReference type="Proteomes" id="UP000217199"/>
    </source>
</evidence>
<feature type="domain" description="DUF7223" evidence="1">
    <location>
        <begin position="318"/>
        <end position="527"/>
    </location>
</feature>
<proteinExistence type="predicted"/>
<dbReference type="Pfam" id="PF23865">
    <property type="entry name" value="DUF7223"/>
    <property type="match status" value="1"/>
</dbReference>
<organism evidence="2 3">
    <name type="scientific">Pyrrhoderma noxium</name>
    <dbReference type="NCBI Taxonomy" id="2282107"/>
    <lineage>
        <taxon>Eukaryota</taxon>
        <taxon>Fungi</taxon>
        <taxon>Dikarya</taxon>
        <taxon>Basidiomycota</taxon>
        <taxon>Agaricomycotina</taxon>
        <taxon>Agaricomycetes</taxon>
        <taxon>Hymenochaetales</taxon>
        <taxon>Hymenochaetaceae</taxon>
        <taxon>Pyrrhoderma</taxon>
    </lineage>
</organism>
<dbReference type="Proteomes" id="UP000217199">
    <property type="component" value="Unassembled WGS sequence"/>
</dbReference>
<name>A0A286UFA8_9AGAM</name>
<accession>A0A286UFA8</accession>
<keyword evidence="3" id="KW-1185">Reference proteome</keyword>
<dbReference type="EMBL" id="NBII01000006">
    <property type="protein sequence ID" value="PAV18281.1"/>
    <property type="molecule type" value="Genomic_DNA"/>
</dbReference>
<dbReference type="AlphaFoldDB" id="A0A286UFA8"/>
<reference evidence="2 3" key="1">
    <citation type="journal article" date="2017" name="Mol. Ecol.">
        <title>Comparative and population genomic landscape of Phellinus noxius: A hypervariable fungus causing root rot in trees.</title>
        <authorList>
            <person name="Chung C.L."/>
            <person name="Lee T.J."/>
            <person name="Akiba M."/>
            <person name="Lee H.H."/>
            <person name="Kuo T.H."/>
            <person name="Liu D."/>
            <person name="Ke H.M."/>
            <person name="Yokoi T."/>
            <person name="Roa M.B."/>
            <person name="Lu M.J."/>
            <person name="Chang Y.Y."/>
            <person name="Ann P.J."/>
            <person name="Tsai J.N."/>
            <person name="Chen C.Y."/>
            <person name="Tzean S.S."/>
            <person name="Ota Y."/>
            <person name="Hattori T."/>
            <person name="Sahashi N."/>
            <person name="Liou R.F."/>
            <person name="Kikuchi T."/>
            <person name="Tsai I.J."/>
        </authorList>
    </citation>
    <scope>NUCLEOTIDE SEQUENCE [LARGE SCALE GENOMIC DNA]</scope>
    <source>
        <strain evidence="2 3">FFPRI411160</strain>
    </source>
</reference>
<evidence type="ECO:0000313" key="2">
    <source>
        <dbReference type="EMBL" id="PAV18281.1"/>
    </source>
</evidence>
<dbReference type="STRING" id="2282107.A0A286UFA8"/>
<comment type="caution">
    <text evidence="2">The sequence shown here is derived from an EMBL/GenBank/DDBJ whole genome shotgun (WGS) entry which is preliminary data.</text>
</comment>
<gene>
    <name evidence="2" type="ORF">PNOK_0676700</name>
</gene>
<sequence>MCLKKKPRYSSSISISQYHRADTGPELPSLTFFFRSFTLYGCALHSLHSFTLLPIPLVLSANNDWSNPCLGGWCAYDIPASENTMAASMIITGSSNSISDITAAAGWEILNCDSNSTEQDIRLVCSGDETSCEHIFESGAEHTVVRLPEDCGSVPFAHVAKAWISEDQSLPSNLSAKLMRRDGTTPTVHALSLNTNFSQAADSTMGNVSLFISGSNIPGAAGNATQQLASGVSTRRRSRAAYRRGLFSDIVNSISDAADKVLGALNNQDINESISLPQSIWTNPSTFSMQLHAQVLVGVVATGHLIPPSISDFAVFSTLTADLEGSLDVSADVLGTVDTGKVPLVTIPIAGFDIPGILTVGPSVSIDGQAVATVDLGMDLAVNLTYKVNNLTLFFPPSDDHKSVADVSPNNTPLKLSAVSDVSANATLEAHLIPSLNVGVSAFGSSASVFLDLDTSATLNLGLDANANASVSTNGTKAASADVDGCVDIKAGVAINAGAEGDFFGIFDKTAQITLFEKEFDIFQKCFSEAAATKRELGGGRSSESLLAKRDFTCSPSFSSANLTALASTLIDDVISAASFVGL</sequence>
<evidence type="ECO:0000259" key="1">
    <source>
        <dbReference type="Pfam" id="PF23865"/>
    </source>
</evidence>
<dbReference type="InterPro" id="IPR055647">
    <property type="entry name" value="DUF7223"/>
</dbReference>
<protein>
    <recommendedName>
        <fullName evidence="1">DUF7223 domain-containing protein</fullName>
    </recommendedName>
</protein>